<dbReference type="InterPro" id="IPR013083">
    <property type="entry name" value="Znf_RING/FYVE/PHD"/>
</dbReference>
<dbReference type="AlphaFoldDB" id="A0A8H2XT39"/>
<dbReference type="PROSITE" id="PS50271">
    <property type="entry name" value="ZF_UBP"/>
    <property type="match status" value="1"/>
</dbReference>
<comment type="caution">
    <text evidence="20">The sequence shown here is derived from an EMBL/GenBank/DDBJ whole genome shotgun (WGS) entry which is preliminary data.</text>
</comment>
<evidence type="ECO:0000256" key="5">
    <source>
        <dbReference type="ARBA" id="ARBA00022737"/>
    </source>
</evidence>
<evidence type="ECO:0000259" key="19">
    <source>
        <dbReference type="PROSITE" id="PS50271"/>
    </source>
</evidence>
<dbReference type="InterPro" id="IPR028889">
    <property type="entry name" value="USP"/>
</dbReference>
<evidence type="ECO:0000256" key="7">
    <source>
        <dbReference type="ARBA" id="ARBA00022786"/>
    </source>
</evidence>
<dbReference type="InterPro" id="IPR009060">
    <property type="entry name" value="UBA-like_sf"/>
</dbReference>
<keyword evidence="7 11" id="KW-0833">Ubl conjugation pathway</keyword>
<evidence type="ECO:0000256" key="1">
    <source>
        <dbReference type="ARBA" id="ARBA00000707"/>
    </source>
</evidence>
<dbReference type="PANTHER" id="PTHR24006:SF664">
    <property type="entry name" value="UBIQUITIN CARBOXYL-TERMINAL HYDROLASE"/>
    <property type="match status" value="1"/>
</dbReference>
<dbReference type="EC" id="3.4.19.12" evidence="11 15"/>
<keyword evidence="5" id="KW-0677">Repeat</keyword>
<evidence type="ECO:0000256" key="8">
    <source>
        <dbReference type="ARBA" id="ARBA00022801"/>
    </source>
</evidence>
<dbReference type="InterPro" id="IPR038765">
    <property type="entry name" value="Papain-like_cys_pep_sf"/>
</dbReference>
<feature type="domain" description="UBA" evidence="17">
    <location>
        <begin position="612"/>
        <end position="653"/>
    </location>
</feature>
<evidence type="ECO:0000259" key="17">
    <source>
        <dbReference type="PROSITE" id="PS50030"/>
    </source>
</evidence>
<evidence type="ECO:0000256" key="3">
    <source>
        <dbReference type="ARBA" id="ARBA00022670"/>
    </source>
</evidence>
<evidence type="ECO:0000256" key="6">
    <source>
        <dbReference type="ARBA" id="ARBA00022771"/>
    </source>
</evidence>
<name>A0A8H2XT39_9AGAM</name>
<dbReference type="Gene3D" id="3.90.70.10">
    <property type="entry name" value="Cysteine proteinases"/>
    <property type="match status" value="1"/>
</dbReference>
<evidence type="ECO:0000313" key="21">
    <source>
        <dbReference type="Proteomes" id="UP000663846"/>
    </source>
</evidence>
<comment type="similarity">
    <text evidence="2 11 15">Belongs to the peptidase C19 family.</text>
</comment>
<dbReference type="Pfam" id="PF00443">
    <property type="entry name" value="UCH"/>
    <property type="match status" value="1"/>
</dbReference>
<evidence type="ECO:0000259" key="18">
    <source>
        <dbReference type="PROSITE" id="PS50235"/>
    </source>
</evidence>
<dbReference type="SUPFAM" id="SSF57850">
    <property type="entry name" value="RING/U-box"/>
    <property type="match status" value="2"/>
</dbReference>
<feature type="binding site" evidence="13">
    <location>
        <position position="184"/>
    </location>
    <ligand>
        <name>Zn(2+)</name>
        <dbReference type="ChEBI" id="CHEBI:29105"/>
    </ligand>
</feature>
<feature type="binding site" evidence="13">
    <location>
        <position position="201"/>
    </location>
    <ligand>
        <name>Zn(2+)</name>
        <dbReference type="ChEBI" id="CHEBI:29105"/>
    </ligand>
</feature>
<dbReference type="Pfam" id="PF17807">
    <property type="entry name" value="zf-UBP_var"/>
    <property type="match status" value="1"/>
</dbReference>
<dbReference type="Pfam" id="PF00627">
    <property type="entry name" value="UBA"/>
    <property type="match status" value="2"/>
</dbReference>
<dbReference type="InterPro" id="IPR041432">
    <property type="entry name" value="UBP13_Znf-UBP_var"/>
</dbReference>
<reference evidence="20" key="1">
    <citation type="submission" date="2021-01" db="EMBL/GenBank/DDBJ databases">
        <authorList>
            <person name="Kaushik A."/>
        </authorList>
    </citation>
    <scope>NUCLEOTIDE SEQUENCE</scope>
    <source>
        <strain evidence="20">AG1-1C</strain>
    </source>
</reference>
<comment type="catalytic activity">
    <reaction evidence="1 11 15">
        <text>Thiol-dependent hydrolysis of ester, thioester, amide, peptide and isopeptide bonds formed by the C-terminal Gly of ubiquitin (a 76-residue protein attached to proteins as an intracellular targeting signal).</text>
        <dbReference type="EC" id="3.4.19.12"/>
    </reaction>
</comment>
<dbReference type="GO" id="GO:0005829">
    <property type="term" value="C:cytosol"/>
    <property type="evidence" value="ECO:0007669"/>
    <property type="project" value="TreeGrafter"/>
</dbReference>
<dbReference type="CDD" id="cd14386">
    <property type="entry name" value="UBA2_UBP5"/>
    <property type="match status" value="1"/>
</dbReference>
<dbReference type="InterPro" id="IPR001394">
    <property type="entry name" value="Peptidase_C19_UCH"/>
</dbReference>
<feature type="binding site" evidence="13">
    <location>
        <position position="181"/>
    </location>
    <ligand>
        <name>Zn(2+)</name>
        <dbReference type="ChEBI" id="CHEBI:29105"/>
    </ligand>
</feature>
<dbReference type="Pfam" id="PF02148">
    <property type="entry name" value="zf-UBP"/>
    <property type="match status" value="1"/>
</dbReference>
<evidence type="ECO:0000256" key="15">
    <source>
        <dbReference type="RuleBase" id="RU366025"/>
    </source>
</evidence>
<evidence type="ECO:0000256" key="10">
    <source>
        <dbReference type="ARBA" id="ARBA00022833"/>
    </source>
</evidence>
<dbReference type="PANTHER" id="PTHR24006">
    <property type="entry name" value="UBIQUITIN CARBOXYL-TERMINAL HYDROLASE"/>
    <property type="match status" value="1"/>
</dbReference>
<proteinExistence type="inferred from homology"/>
<feature type="domain" description="UBP-type" evidence="19">
    <location>
        <begin position="159"/>
        <end position="266"/>
    </location>
</feature>
<dbReference type="InterPro" id="IPR015940">
    <property type="entry name" value="UBA"/>
</dbReference>
<dbReference type="SMART" id="SM00290">
    <property type="entry name" value="ZnF_UBP"/>
    <property type="match status" value="2"/>
</dbReference>
<accession>A0A8H2XT39</accession>
<evidence type="ECO:0000256" key="9">
    <source>
        <dbReference type="ARBA" id="ARBA00022807"/>
    </source>
</evidence>
<dbReference type="PROSITE" id="PS50030">
    <property type="entry name" value="UBA"/>
    <property type="match status" value="2"/>
</dbReference>
<dbReference type="SMART" id="SM00165">
    <property type="entry name" value="UBA"/>
    <property type="match status" value="2"/>
</dbReference>
<protein>
    <recommendedName>
        <fullName evidence="11 15">Ubiquitin carboxyl-terminal hydrolase</fullName>
        <ecNumber evidence="11 15">3.4.19.12</ecNumber>
    </recommendedName>
</protein>
<dbReference type="PROSITE" id="PS00972">
    <property type="entry name" value="USP_1"/>
    <property type="match status" value="1"/>
</dbReference>
<dbReference type="GO" id="GO:0006508">
    <property type="term" value="P:proteolysis"/>
    <property type="evidence" value="ECO:0007669"/>
    <property type="project" value="UniProtKB-KW"/>
</dbReference>
<evidence type="ECO:0000313" key="20">
    <source>
        <dbReference type="EMBL" id="CAE6434303.1"/>
    </source>
</evidence>
<evidence type="ECO:0000256" key="13">
    <source>
        <dbReference type="PIRSR" id="PIRSR016308-3"/>
    </source>
</evidence>
<gene>
    <name evidence="20" type="ORF">RDB_LOCUS112943</name>
</gene>
<dbReference type="CDD" id="cd14385">
    <property type="entry name" value="UBA1_spUBP14_like"/>
    <property type="match status" value="1"/>
</dbReference>
<dbReference type="Gene3D" id="3.30.40.10">
    <property type="entry name" value="Zinc/RING finger domain, C3HC4 (zinc finger)"/>
    <property type="match status" value="2"/>
</dbReference>
<dbReference type="FunFam" id="3.30.40.10:FF:000587">
    <property type="entry name" value="Ubiquitin carboxyl-terminal hydrolase"/>
    <property type="match status" value="1"/>
</dbReference>
<dbReference type="InterPro" id="IPR016652">
    <property type="entry name" value="Ubiquitinyl_hydrolase"/>
</dbReference>
<evidence type="ECO:0000256" key="16">
    <source>
        <dbReference type="SAM" id="MobiDB-lite"/>
    </source>
</evidence>
<dbReference type="GO" id="GO:0004843">
    <property type="term" value="F:cysteine-type deubiquitinase activity"/>
    <property type="evidence" value="ECO:0007669"/>
    <property type="project" value="UniProtKB-UniRule"/>
</dbReference>
<evidence type="ECO:0000256" key="4">
    <source>
        <dbReference type="ARBA" id="ARBA00022723"/>
    </source>
</evidence>
<evidence type="ECO:0000256" key="11">
    <source>
        <dbReference type="PIRNR" id="PIRNR016308"/>
    </source>
</evidence>
<keyword evidence="9 11" id="KW-0788">Thiol protease</keyword>
<dbReference type="InterPro" id="IPR050164">
    <property type="entry name" value="Peptidase_C19"/>
</dbReference>
<keyword evidence="8 11" id="KW-0378">Hydrolase</keyword>
<feature type="domain" description="UBA" evidence="17">
    <location>
        <begin position="674"/>
        <end position="714"/>
    </location>
</feature>
<dbReference type="SUPFAM" id="SSF54001">
    <property type="entry name" value="Cysteine proteinases"/>
    <property type="match status" value="1"/>
</dbReference>
<dbReference type="GO" id="GO:0016579">
    <property type="term" value="P:protein deubiquitination"/>
    <property type="evidence" value="ECO:0007669"/>
    <property type="project" value="InterPro"/>
</dbReference>
<keyword evidence="3 11" id="KW-0645">Protease</keyword>
<dbReference type="PROSITE" id="PS50235">
    <property type="entry name" value="USP_3"/>
    <property type="match status" value="1"/>
</dbReference>
<dbReference type="CDD" id="cd02658">
    <property type="entry name" value="Peptidase_C19B"/>
    <property type="match status" value="1"/>
</dbReference>
<dbReference type="SUPFAM" id="SSF46934">
    <property type="entry name" value="UBA-like"/>
    <property type="match status" value="1"/>
</dbReference>
<dbReference type="InterPro" id="IPR018200">
    <property type="entry name" value="USP_CS"/>
</dbReference>
<feature type="region of interest" description="Disordered" evidence="16">
    <location>
        <begin position="715"/>
        <end position="740"/>
    </location>
</feature>
<feature type="compositionally biased region" description="Low complexity" evidence="16">
    <location>
        <begin position="724"/>
        <end position="734"/>
    </location>
</feature>
<keyword evidence="10 11" id="KW-0862">Zinc</keyword>
<keyword evidence="6 14" id="KW-0863">Zinc-finger</keyword>
<dbReference type="Proteomes" id="UP000663846">
    <property type="component" value="Unassembled WGS sequence"/>
</dbReference>
<dbReference type="PROSITE" id="PS00973">
    <property type="entry name" value="USP_2"/>
    <property type="match status" value="1"/>
</dbReference>
<dbReference type="GO" id="GO:0008270">
    <property type="term" value="F:zinc ion binding"/>
    <property type="evidence" value="ECO:0007669"/>
    <property type="project" value="UniProtKB-UniRule"/>
</dbReference>
<evidence type="ECO:0000256" key="14">
    <source>
        <dbReference type="PROSITE-ProRule" id="PRU00502"/>
    </source>
</evidence>
<dbReference type="FunFam" id="3.30.40.10:FF:000396">
    <property type="entry name" value="Ubiquitin carboxyl-terminal hydrolase"/>
    <property type="match status" value="1"/>
</dbReference>
<feature type="active site" description="Proton acceptor" evidence="12">
    <location>
        <position position="765"/>
    </location>
</feature>
<dbReference type="GO" id="GO:0005634">
    <property type="term" value="C:nucleus"/>
    <property type="evidence" value="ECO:0007669"/>
    <property type="project" value="TreeGrafter"/>
</dbReference>
<evidence type="ECO:0000256" key="12">
    <source>
        <dbReference type="PIRSR" id="PIRSR016308-1"/>
    </source>
</evidence>
<keyword evidence="4 11" id="KW-0479">Metal-binding</keyword>
<feature type="active site" description="Nucleophile" evidence="12">
    <location>
        <position position="317"/>
    </location>
</feature>
<evidence type="ECO:0000256" key="2">
    <source>
        <dbReference type="ARBA" id="ARBA00009085"/>
    </source>
</evidence>
<dbReference type="FunFam" id="1.10.8.10:FF:000086">
    <property type="entry name" value="Ubiquitin carboxyl-terminal hydrolase"/>
    <property type="match status" value="1"/>
</dbReference>
<feature type="binding site" evidence="13">
    <location>
        <position position="214"/>
    </location>
    <ligand>
        <name>Zn(2+)</name>
        <dbReference type="ChEBI" id="CHEBI:29105"/>
    </ligand>
</feature>
<organism evidence="20 21">
    <name type="scientific">Rhizoctonia solani</name>
    <dbReference type="NCBI Taxonomy" id="456999"/>
    <lineage>
        <taxon>Eukaryota</taxon>
        <taxon>Fungi</taxon>
        <taxon>Dikarya</taxon>
        <taxon>Basidiomycota</taxon>
        <taxon>Agaricomycotina</taxon>
        <taxon>Agaricomycetes</taxon>
        <taxon>Cantharellales</taxon>
        <taxon>Ceratobasidiaceae</taxon>
        <taxon>Rhizoctonia</taxon>
    </lineage>
</organism>
<sequence length="808" mass="88173">MAQTKGQCPHVAQLIALQPPRLSQAVHREECTQCFDSQDSPEGVDVCLHCFNGGCLGEERHHARTHAERTGHIWSLNFRRTPKPKIQRGDSEPPLKRLAIVEEHDADKYDTVTALRCWACNSFADPEVASNVVPLTSGVAASLSSARQSEVKAWEEELEPCEHTLTLDQSVATGAPPGAHCSHCDLKDNLWLCLTCGSLGCGRAQYGGTGGNGHGLEHWRSTQHPVSVKVGTITPEGTADAYCYACDESRIDPELAVHLKKVGVDVLAQSKTEKSMTELQIEQNFTFEFSMTGEDGKLLQPVFGPGLTGLQNLGNSCYMASVLQTLFALPSFKEYYGATSANTTTEHAAACPVGLPADCLECQMRKVADGLCSGRYSKPSALNTVQNENNAEDTVRFQDGLRPASFKALVGKGHREFATMRQQDAEEFLEHLFASLRSANQGTPTDVFRFGIEERLKCNECGKVRYRVDEHDSVGVPIPAKEVKPAGESTKAEYESVQLMDCLDTVAGEEALEYSCPSCDKKVIAIKRVHLALLLPLLTISIRRTRFNTFPDVFVVHAKKFQLVNWVPHKLDVPVLLPSDDSITLDKYLGTGMQPDEEALPDDKPAAPSLPEFNTDAMEQLTAMGFPEIRCKRALLATGNTHAAVAMEWLFLHLEDPDIDDPLPGGGAVPAPNQPNPEQVSMMVDMGFTSAQAKKALRESSGNPEQAVEWLFSHPDDAGDTEEAAPSATEAAPSQAKVGGTNTLPAKYRLKAFISHKGPSVHSGHYVAHIHTESEGWVLYNDEKVVRAGSESIASLKPLAYLYVFEKI</sequence>
<dbReference type="InterPro" id="IPR001607">
    <property type="entry name" value="Znf_UBP"/>
</dbReference>
<dbReference type="PIRSF" id="PIRSF016308">
    <property type="entry name" value="UBP"/>
    <property type="match status" value="1"/>
</dbReference>
<dbReference type="Gene3D" id="1.10.8.10">
    <property type="entry name" value="DNA helicase RuvA subunit, C-terminal domain"/>
    <property type="match status" value="2"/>
</dbReference>
<feature type="domain" description="USP" evidence="18">
    <location>
        <begin position="308"/>
        <end position="808"/>
    </location>
</feature>
<dbReference type="EMBL" id="CAJMWS010000329">
    <property type="protein sequence ID" value="CAE6434303.1"/>
    <property type="molecule type" value="Genomic_DNA"/>
</dbReference>